<dbReference type="SUPFAM" id="SSF52047">
    <property type="entry name" value="RNI-like"/>
    <property type="match status" value="1"/>
</dbReference>
<dbReference type="AlphaFoldDB" id="T1KAB4"/>
<proteinExistence type="predicted"/>
<reference evidence="3" key="1">
    <citation type="submission" date="2011-08" db="EMBL/GenBank/DDBJ databases">
        <authorList>
            <person name="Rombauts S."/>
        </authorList>
    </citation>
    <scope>NUCLEOTIDE SEQUENCE</scope>
    <source>
        <strain evidence="3">London</strain>
    </source>
</reference>
<dbReference type="PANTHER" id="PTHR38926">
    <property type="entry name" value="F-BOX DOMAIN CONTAINING PROTEIN, EXPRESSED"/>
    <property type="match status" value="1"/>
</dbReference>
<name>T1KAB4_TETUR</name>
<feature type="domain" description="F-box" evidence="1">
    <location>
        <begin position="3"/>
        <end position="39"/>
    </location>
</feature>
<sequence length="365" mass="42769">MLINEIPDDCLLAIFEYLVNTDDLINCYKVCVKWSYLIAKRAKKVKYFGVVGYSSDYVYYPGSRQIDSTCLCKLFTNLQIASLSLGLHRKVEDAIEFVRKQKSLRGLIKRYRGPIERYCDKLEMLSVDNFNPNNLRNGSSLKQLDVSNYSLAALKRDSHYLPNLERLKMCTKVPDNRYDGPVLEKLKILEMAFHRTFDNIFYGFQLMDLCPNLQSAHIFMAANTYFFDETLKHKCLQDLVIEFAGYHNHNWNNLKRLLMKYPNLKHLSLRIGSIKDEHIEQLVDILPNLVLLDVGKCSEVTQRAADYVKDYCKKHGRSIKFYFKGNRDEIGSDWPIKYEVVRGFDFMKHCFFKWHGLLSKFLIPI</sequence>
<dbReference type="Proteomes" id="UP000015104">
    <property type="component" value="Unassembled WGS sequence"/>
</dbReference>
<dbReference type="Gene3D" id="3.80.10.10">
    <property type="entry name" value="Ribonuclease Inhibitor"/>
    <property type="match status" value="1"/>
</dbReference>
<accession>T1KAB4</accession>
<keyword evidence="3" id="KW-1185">Reference proteome</keyword>
<gene>
    <name evidence="2" type="primary">107362002</name>
</gene>
<dbReference type="Gene3D" id="1.20.1280.50">
    <property type="match status" value="1"/>
</dbReference>
<dbReference type="EnsemblMetazoa" id="tetur07g07940.1">
    <property type="protein sequence ID" value="tetur07g07940.1"/>
    <property type="gene ID" value="tetur07g07940"/>
</dbReference>
<organism evidence="2 3">
    <name type="scientific">Tetranychus urticae</name>
    <name type="common">Two-spotted spider mite</name>
    <dbReference type="NCBI Taxonomy" id="32264"/>
    <lineage>
        <taxon>Eukaryota</taxon>
        <taxon>Metazoa</taxon>
        <taxon>Ecdysozoa</taxon>
        <taxon>Arthropoda</taxon>
        <taxon>Chelicerata</taxon>
        <taxon>Arachnida</taxon>
        <taxon>Acari</taxon>
        <taxon>Acariformes</taxon>
        <taxon>Trombidiformes</taxon>
        <taxon>Prostigmata</taxon>
        <taxon>Eleutherengona</taxon>
        <taxon>Raphignathae</taxon>
        <taxon>Tetranychoidea</taxon>
        <taxon>Tetranychidae</taxon>
        <taxon>Tetranychus</taxon>
    </lineage>
</organism>
<dbReference type="InterPro" id="IPR001810">
    <property type="entry name" value="F-box_dom"/>
</dbReference>
<dbReference type="InterPro" id="IPR032675">
    <property type="entry name" value="LRR_dom_sf"/>
</dbReference>
<dbReference type="Pfam" id="PF12937">
    <property type="entry name" value="F-box-like"/>
    <property type="match status" value="1"/>
</dbReference>
<evidence type="ECO:0000313" key="2">
    <source>
        <dbReference type="EnsemblMetazoa" id="tetur07g07940.1"/>
    </source>
</evidence>
<dbReference type="InterPro" id="IPR036047">
    <property type="entry name" value="F-box-like_dom_sf"/>
</dbReference>
<evidence type="ECO:0000259" key="1">
    <source>
        <dbReference type="Pfam" id="PF12937"/>
    </source>
</evidence>
<dbReference type="PANTHER" id="PTHR38926:SF5">
    <property type="entry name" value="F-BOX AND LEUCINE-RICH REPEAT PROTEIN 6"/>
    <property type="match status" value="1"/>
</dbReference>
<dbReference type="HOGENOM" id="CLU_029073_0_0_1"/>
<dbReference type="SUPFAM" id="SSF81383">
    <property type="entry name" value="F-box domain"/>
    <property type="match status" value="1"/>
</dbReference>
<protein>
    <recommendedName>
        <fullName evidence="1">F-box domain-containing protein</fullName>
    </recommendedName>
</protein>
<dbReference type="EMBL" id="CAEY01001902">
    <property type="status" value="NOT_ANNOTATED_CDS"/>
    <property type="molecule type" value="Genomic_DNA"/>
</dbReference>
<reference evidence="2" key="2">
    <citation type="submission" date="2015-06" db="UniProtKB">
        <authorList>
            <consortium name="EnsemblMetazoa"/>
        </authorList>
    </citation>
    <scope>IDENTIFICATION</scope>
</reference>
<evidence type="ECO:0000313" key="3">
    <source>
        <dbReference type="Proteomes" id="UP000015104"/>
    </source>
</evidence>